<dbReference type="PANTHER" id="PTHR31988:SF19">
    <property type="entry name" value="9-O-ACETYL-N-ACETYLNEURAMINIC ACID DEACETYLASE-RELATED"/>
    <property type="match status" value="1"/>
</dbReference>
<keyword evidence="1" id="KW-0378">Hydrolase</keyword>
<keyword evidence="2" id="KW-0732">Signal</keyword>
<dbReference type="Pfam" id="PF03629">
    <property type="entry name" value="SASA"/>
    <property type="match status" value="1"/>
</dbReference>
<organism evidence="4 5">
    <name type="scientific">Flagellimonas marina</name>
    <dbReference type="NCBI Taxonomy" id="1775168"/>
    <lineage>
        <taxon>Bacteria</taxon>
        <taxon>Pseudomonadati</taxon>
        <taxon>Bacteroidota</taxon>
        <taxon>Flavobacteriia</taxon>
        <taxon>Flavobacteriales</taxon>
        <taxon>Flavobacteriaceae</taxon>
        <taxon>Flagellimonas</taxon>
    </lineage>
</organism>
<accession>A0ABV8PT14</accession>
<dbReference type="EMBL" id="JBHSCL010000011">
    <property type="protein sequence ID" value="MFC4222057.1"/>
    <property type="molecule type" value="Genomic_DNA"/>
</dbReference>
<evidence type="ECO:0000256" key="1">
    <source>
        <dbReference type="ARBA" id="ARBA00022801"/>
    </source>
</evidence>
<protein>
    <submittedName>
        <fullName evidence="4">Sialate O-acetylesterase</fullName>
    </submittedName>
</protein>
<dbReference type="Proteomes" id="UP001595841">
    <property type="component" value="Unassembled WGS sequence"/>
</dbReference>
<evidence type="ECO:0000259" key="3">
    <source>
        <dbReference type="Pfam" id="PF03629"/>
    </source>
</evidence>
<comment type="caution">
    <text evidence="4">The sequence shown here is derived from an EMBL/GenBank/DDBJ whole genome shotgun (WGS) entry which is preliminary data.</text>
</comment>
<reference evidence="5" key="1">
    <citation type="journal article" date="2019" name="Int. J. Syst. Evol. Microbiol.">
        <title>The Global Catalogue of Microorganisms (GCM) 10K type strain sequencing project: providing services to taxonomists for standard genome sequencing and annotation.</title>
        <authorList>
            <consortium name="The Broad Institute Genomics Platform"/>
            <consortium name="The Broad Institute Genome Sequencing Center for Infectious Disease"/>
            <person name="Wu L."/>
            <person name="Ma J."/>
        </authorList>
    </citation>
    <scope>NUCLEOTIDE SEQUENCE [LARGE SCALE GENOMIC DNA]</scope>
    <source>
        <strain evidence="5">CGMCC 1.15774</strain>
    </source>
</reference>
<evidence type="ECO:0000313" key="5">
    <source>
        <dbReference type="Proteomes" id="UP001595841"/>
    </source>
</evidence>
<evidence type="ECO:0000313" key="4">
    <source>
        <dbReference type="EMBL" id="MFC4222057.1"/>
    </source>
</evidence>
<sequence>MIDFLRRLAFMCFLVVMISCSSNHFNNSKRNTWVFIMAGQSNMAGRGSLEAQDSLTNKKVITIDSLNNWIPAREPLHFYEKGGLDCGMSFAQTLLKDTPRNVTIAMVPCAVGGSSVFQWLNDKEHRGVKLLSNFKEKVELAKAKGEIKGILWHQGESNAKPNDFPVYQDSLLALFDVFRSEIGNAELPIMMGELGHFAQPKEKAEYFSKINLILADLAKEEEYCYLISSKGLDHKGDNLHFNSAAQRELGRRYADAIQSILINEHK</sequence>
<dbReference type="Gene3D" id="3.40.50.1110">
    <property type="entry name" value="SGNH hydrolase"/>
    <property type="match status" value="1"/>
</dbReference>
<dbReference type="RefSeq" id="WP_379767700.1">
    <property type="nucleotide sequence ID" value="NZ_JBHSCL010000011.1"/>
</dbReference>
<name>A0ABV8PT14_9FLAO</name>
<dbReference type="SUPFAM" id="SSF52266">
    <property type="entry name" value="SGNH hydrolase"/>
    <property type="match status" value="1"/>
</dbReference>
<proteinExistence type="predicted"/>
<dbReference type="InterPro" id="IPR036514">
    <property type="entry name" value="SGNH_hydro_sf"/>
</dbReference>
<feature type="domain" description="Sialate O-acetylesterase" evidence="3">
    <location>
        <begin position="32"/>
        <end position="257"/>
    </location>
</feature>
<dbReference type="PANTHER" id="PTHR31988">
    <property type="entry name" value="ESTERASE, PUTATIVE (DUF303)-RELATED"/>
    <property type="match status" value="1"/>
</dbReference>
<feature type="signal peptide" evidence="2">
    <location>
        <begin position="1"/>
        <end position="24"/>
    </location>
</feature>
<dbReference type="InterPro" id="IPR052940">
    <property type="entry name" value="Carb_Esterase_6"/>
</dbReference>
<feature type="chain" id="PRO_5046713166" evidence="2">
    <location>
        <begin position="25"/>
        <end position="266"/>
    </location>
</feature>
<dbReference type="PROSITE" id="PS51257">
    <property type="entry name" value="PROKAR_LIPOPROTEIN"/>
    <property type="match status" value="1"/>
</dbReference>
<dbReference type="InterPro" id="IPR005181">
    <property type="entry name" value="SASA"/>
</dbReference>
<gene>
    <name evidence="4" type="ORF">ACFOWS_18025</name>
</gene>
<evidence type="ECO:0000256" key="2">
    <source>
        <dbReference type="SAM" id="SignalP"/>
    </source>
</evidence>
<keyword evidence="5" id="KW-1185">Reference proteome</keyword>